<dbReference type="InterPro" id="IPR001387">
    <property type="entry name" value="Cro/C1-type_HTH"/>
</dbReference>
<dbReference type="STRING" id="37625.SAMN05660420_02439"/>
<feature type="domain" description="HTH cro/C1-type" evidence="1">
    <location>
        <begin position="13"/>
        <end position="67"/>
    </location>
</feature>
<dbReference type="Gene3D" id="1.10.260.40">
    <property type="entry name" value="lambda repressor-like DNA-binding domains"/>
    <property type="match status" value="1"/>
</dbReference>
<dbReference type="GO" id="GO:0003677">
    <property type="term" value="F:DNA binding"/>
    <property type="evidence" value="ECO:0007669"/>
    <property type="project" value="InterPro"/>
</dbReference>
<dbReference type="PROSITE" id="PS50943">
    <property type="entry name" value="HTH_CROC1"/>
    <property type="match status" value="1"/>
</dbReference>
<gene>
    <name evidence="2" type="ORF">SAMN05660420_02439</name>
</gene>
<dbReference type="CDD" id="cd00093">
    <property type="entry name" value="HTH_XRE"/>
    <property type="match status" value="1"/>
</dbReference>
<dbReference type="SUPFAM" id="SSF47413">
    <property type="entry name" value="lambda repressor-like DNA-binding domains"/>
    <property type="match status" value="1"/>
</dbReference>
<organism evidence="2 3">
    <name type="scientific">Desulfuromusa kysingii</name>
    <dbReference type="NCBI Taxonomy" id="37625"/>
    <lineage>
        <taxon>Bacteria</taxon>
        <taxon>Pseudomonadati</taxon>
        <taxon>Thermodesulfobacteriota</taxon>
        <taxon>Desulfuromonadia</taxon>
        <taxon>Desulfuromonadales</taxon>
        <taxon>Geopsychrobacteraceae</taxon>
        <taxon>Desulfuromusa</taxon>
    </lineage>
</organism>
<evidence type="ECO:0000259" key="1">
    <source>
        <dbReference type="PROSITE" id="PS50943"/>
    </source>
</evidence>
<dbReference type="SMART" id="SM00530">
    <property type="entry name" value="HTH_XRE"/>
    <property type="match status" value="1"/>
</dbReference>
<reference evidence="2 3" key="1">
    <citation type="submission" date="2016-10" db="EMBL/GenBank/DDBJ databases">
        <authorList>
            <person name="de Groot N.N."/>
        </authorList>
    </citation>
    <scope>NUCLEOTIDE SEQUENCE [LARGE SCALE GENOMIC DNA]</scope>
    <source>
        <strain evidence="2 3">DSM 7343</strain>
    </source>
</reference>
<dbReference type="EMBL" id="FNQN01000007">
    <property type="protein sequence ID" value="SEA55560.1"/>
    <property type="molecule type" value="Genomic_DNA"/>
</dbReference>
<evidence type="ECO:0000313" key="3">
    <source>
        <dbReference type="Proteomes" id="UP000199409"/>
    </source>
</evidence>
<dbReference type="Pfam" id="PF01381">
    <property type="entry name" value="HTH_3"/>
    <property type="match status" value="1"/>
</dbReference>
<dbReference type="InterPro" id="IPR010982">
    <property type="entry name" value="Lambda_DNA-bd_dom_sf"/>
</dbReference>
<name>A0A1H4C5F8_9BACT</name>
<accession>A0A1H4C5F8</accession>
<sequence>MKIDTTRDLGLTIRKKRKEDGLTLQDAAAVCGVSYAFLSALENGKESVQLNKVLQVLNCLGIELDAQVRTWAATDYER</sequence>
<protein>
    <submittedName>
        <fullName evidence="2">Transcriptional regulator, y4mF family</fullName>
    </submittedName>
</protein>
<dbReference type="AlphaFoldDB" id="A0A1H4C5F8"/>
<proteinExistence type="predicted"/>
<keyword evidence="3" id="KW-1185">Reference proteome</keyword>
<dbReference type="Proteomes" id="UP000199409">
    <property type="component" value="Unassembled WGS sequence"/>
</dbReference>
<evidence type="ECO:0000313" key="2">
    <source>
        <dbReference type="EMBL" id="SEA55560.1"/>
    </source>
</evidence>
<dbReference type="OrthoDB" id="5422754at2"/>